<accession>A0A7W7W9D8</accession>
<evidence type="ECO:0008006" key="3">
    <source>
        <dbReference type="Google" id="ProtNLM"/>
    </source>
</evidence>
<dbReference type="InterPro" id="IPR021373">
    <property type="entry name" value="DUF2993"/>
</dbReference>
<name>A0A7W7W9D8_9ACTN</name>
<comment type="caution">
    <text evidence="1">The sequence shown here is derived from an EMBL/GenBank/DDBJ whole genome shotgun (WGS) entry which is preliminary data.</text>
</comment>
<reference evidence="1 2" key="1">
    <citation type="submission" date="2020-08" db="EMBL/GenBank/DDBJ databases">
        <title>Sequencing the genomes of 1000 actinobacteria strains.</title>
        <authorList>
            <person name="Klenk H.-P."/>
        </authorList>
    </citation>
    <scope>NUCLEOTIDE SEQUENCE [LARGE SCALE GENOMIC DNA]</scope>
    <source>
        <strain evidence="1 2">DSM 43023</strain>
    </source>
</reference>
<proteinExistence type="predicted"/>
<sequence>MRKLAAFLILLLVLLAILDRVAVAGVQREIATRVTARYDLANPPEVTIDGIPFLTQAVAGRYDEVKVAAGAMSIAGLRLSSVDFVLYGVTAPLNDLVLHAERVEVRAERVAGTVVVPVETLNQKAPEGIKAKVDGDGFNVSGEITVLGRKVPVKAKMKIDLVKDGVRFVPEQVTLAGGVTVPRPERFLSYQIPIKNLPFNLKVTDVKTVPGGLQVSGEASNVPLQG</sequence>
<organism evidence="1 2">
    <name type="scientific">Streptosporangium album</name>
    <dbReference type="NCBI Taxonomy" id="47479"/>
    <lineage>
        <taxon>Bacteria</taxon>
        <taxon>Bacillati</taxon>
        <taxon>Actinomycetota</taxon>
        <taxon>Actinomycetes</taxon>
        <taxon>Streptosporangiales</taxon>
        <taxon>Streptosporangiaceae</taxon>
        <taxon>Streptosporangium</taxon>
    </lineage>
</organism>
<dbReference type="EMBL" id="JACHJU010000001">
    <property type="protein sequence ID" value="MBB4939297.1"/>
    <property type="molecule type" value="Genomic_DNA"/>
</dbReference>
<keyword evidence="2" id="KW-1185">Reference proteome</keyword>
<dbReference type="Proteomes" id="UP000534286">
    <property type="component" value="Unassembled WGS sequence"/>
</dbReference>
<dbReference type="AlphaFoldDB" id="A0A7W7W9D8"/>
<dbReference type="Pfam" id="PF11209">
    <property type="entry name" value="LmeA"/>
    <property type="match status" value="1"/>
</dbReference>
<dbReference type="RefSeq" id="WP_184755308.1">
    <property type="nucleotide sequence ID" value="NZ_BAABEK010000031.1"/>
</dbReference>
<gene>
    <name evidence="1" type="ORF">FHR32_003602</name>
</gene>
<protein>
    <recommendedName>
        <fullName evidence="3">DUF2993 domain-containing protein</fullName>
    </recommendedName>
</protein>
<evidence type="ECO:0000313" key="2">
    <source>
        <dbReference type="Proteomes" id="UP000534286"/>
    </source>
</evidence>
<evidence type="ECO:0000313" key="1">
    <source>
        <dbReference type="EMBL" id="MBB4939297.1"/>
    </source>
</evidence>